<protein>
    <submittedName>
        <fullName evidence="2">ABC-2 transporter permease</fullName>
    </submittedName>
</protein>
<dbReference type="EMBL" id="JABBPN010000028">
    <property type="protein sequence ID" value="NMO98032.1"/>
    <property type="molecule type" value="Genomic_DNA"/>
</dbReference>
<evidence type="ECO:0000256" key="1">
    <source>
        <dbReference type="SAM" id="Phobius"/>
    </source>
</evidence>
<evidence type="ECO:0000313" key="3">
    <source>
        <dbReference type="Proteomes" id="UP000565468"/>
    </source>
</evidence>
<proteinExistence type="predicted"/>
<keyword evidence="1" id="KW-0472">Membrane</keyword>
<dbReference type="InterPro" id="IPR025699">
    <property type="entry name" value="ABC2_memb-like"/>
</dbReference>
<keyword evidence="1" id="KW-0812">Transmembrane</keyword>
<reference evidence="2 3" key="1">
    <citation type="submission" date="2020-04" db="EMBL/GenBank/DDBJ databases">
        <title>Paenibacillus algicola sp. nov., a novel marine bacterium producing alginate lyase.</title>
        <authorList>
            <person name="Huang H."/>
        </authorList>
    </citation>
    <scope>NUCLEOTIDE SEQUENCE [LARGE SCALE GENOMIC DNA]</scope>
    <source>
        <strain evidence="2 3">L7-75</strain>
    </source>
</reference>
<comment type="caution">
    <text evidence="2">The sequence shown here is derived from an EMBL/GenBank/DDBJ whole genome shotgun (WGS) entry which is preliminary data.</text>
</comment>
<sequence length="208" mass="23957">MLNMLRKDYIALKSSQWIVILYLVVFSTVFIPRMDMSMYFVGIYTAIGSIMLATMVDIKNHNHRFLITLPINRKHIVKAKYLTAIAYMLFAVFSSFGIHWLTIRLFPLLDKPNYTFNDIIISIGIILLLISVYMPLFYALSHKSAAVINAVFLVALIVLAQPAAQFIHWLSEESQWQSPITLFVYPGILLLFLVSYLVSVKLFSRRDI</sequence>
<gene>
    <name evidence="2" type="ORF">HII30_19965</name>
</gene>
<dbReference type="PANTHER" id="PTHR41309">
    <property type="entry name" value="MEMBRANE PROTEIN-RELATED"/>
    <property type="match status" value="1"/>
</dbReference>
<feature type="transmembrane region" description="Helical" evidence="1">
    <location>
        <begin position="147"/>
        <end position="170"/>
    </location>
</feature>
<accession>A0A848MDB4</accession>
<feature type="transmembrane region" description="Helical" evidence="1">
    <location>
        <begin position="12"/>
        <end position="31"/>
    </location>
</feature>
<dbReference type="PANTHER" id="PTHR41309:SF2">
    <property type="entry name" value="MEMBRANE PROTEIN"/>
    <property type="match status" value="1"/>
</dbReference>
<feature type="transmembrane region" description="Helical" evidence="1">
    <location>
        <begin position="119"/>
        <end position="140"/>
    </location>
</feature>
<organism evidence="2 3">
    <name type="scientific">Paenibacillus lemnae</name>
    <dbReference type="NCBI Taxonomy" id="1330551"/>
    <lineage>
        <taxon>Bacteria</taxon>
        <taxon>Bacillati</taxon>
        <taxon>Bacillota</taxon>
        <taxon>Bacilli</taxon>
        <taxon>Bacillales</taxon>
        <taxon>Paenibacillaceae</taxon>
        <taxon>Paenibacillus</taxon>
    </lineage>
</organism>
<dbReference type="Pfam" id="PF13346">
    <property type="entry name" value="ABC2_membrane_5"/>
    <property type="match status" value="1"/>
</dbReference>
<name>A0A848MDB4_PAELE</name>
<dbReference type="RefSeq" id="WP_169506804.1">
    <property type="nucleotide sequence ID" value="NZ_JABBPN010000028.1"/>
</dbReference>
<feature type="transmembrane region" description="Helical" evidence="1">
    <location>
        <begin position="182"/>
        <end position="203"/>
    </location>
</feature>
<feature type="transmembrane region" description="Helical" evidence="1">
    <location>
        <begin position="37"/>
        <end position="58"/>
    </location>
</feature>
<evidence type="ECO:0000313" key="2">
    <source>
        <dbReference type="EMBL" id="NMO98032.1"/>
    </source>
</evidence>
<keyword evidence="1" id="KW-1133">Transmembrane helix</keyword>
<feature type="transmembrane region" description="Helical" evidence="1">
    <location>
        <begin position="79"/>
        <end position="99"/>
    </location>
</feature>
<keyword evidence="3" id="KW-1185">Reference proteome</keyword>
<dbReference type="AlphaFoldDB" id="A0A848MDB4"/>
<dbReference type="Proteomes" id="UP000565468">
    <property type="component" value="Unassembled WGS sequence"/>
</dbReference>